<organism evidence="1 2">
    <name type="scientific">Sclerotinia sclerotiorum (strain ATCC 18683 / 1980 / Ss-1)</name>
    <name type="common">White mold</name>
    <name type="synonym">Whetzelinia sclerotiorum</name>
    <dbReference type="NCBI Taxonomy" id="665079"/>
    <lineage>
        <taxon>Eukaryota</taxon>
        <taxon>Fungi</taxon>
        <taxon>Dikarya</taxon>
        <taxon>Ascomycota</taxon>
        <taxon>Pezizomycotina</taxon>
        <taxon>Leotiomycetes</taxon>
        <taxon>Helotiales</taxon>
        <taxon>Sclerotiniaceae</taxon>
        <taxon>Sclerotinia</taxon>
    </lineage>
</organism>
<dbReference type="InParanoid" id="A7E5Q1"/>
<gene>
    <name evidence="1" type="ORF">SS1G_00626</name>
</gene>
<evidence type="ECO:0000313" key="2">
    <source>
        <dbReference type="Proteomes" id="UP000001312"/>
    </source>
</evidence>
<protein>
    <submittedName>
        <fullName evidence="1">Uncharacterized protein</fullName>
    </submittedName>
</protein>
<dbReference type="EMBL" id="CH476621">
    <property type="protein sequence ID" value="EDN91223.1"/>
    <property type="molecule type" value="Genomic_DNA"/>
</dbReference>
<dbReference type="GeneID" id="5494415"/>
<evidence type="ECO:0000313" key="1">
    <source>
        <dbReference type="EMBL" id="EDN91223.1"/>
    </source>
</evidence>
<dbReference type="AlphaFoldDB" id="A7E5Q1"/>
<proteinExistence type="predicted"/>
<accession>A7E5Q1</accession>
<keyword evidence="2" id="KW-1185">Reference proteome</keyword>
<dbReference type="Proteomes" id="UP000001312">
    <property type="component" value="Unassembled WGS sequence"/>
</dbReference>
<sequence length="106" mass="12536">MSVCVWHIKYQIYRLPNESERFDAATVFDTTFLNGCSASDSSSKYGSEMKGCCSQEPIPVRRVRKWVQREESLLRNRKSFDIRMREAMKFKRWLIGNSRMSQDKKS</sequence>
<name>A7E5Q1_SCLS1</name>
<reference evidence="2" key="1">
    <citation type="journal article" date="2011" name="PLoS Genet.">
        <title>Genomic analysis of the necrotrophic fungal pathogens Sclerotinia sclerotiorum and Botrytis cinerea.</title>
        <authorList>
            <person name="Amselem J."/>
            <person name="Cuomo C.A."/>
            <person name="van Kan J.A."/>
            <person name="Viaud M."/>
            <person name="Benito E.P."/>
            <person name="Couloux A."/>
            <person name="Coutinho P.M."/>
            <person name="de Vries R.P."/>
            <person name="Dyer P.S."/>
            <person name="Fillinger S."/>
            <person name="Fournier E."/>
            <person name="Gout L."/>
            <person name="Hahn M."/>
            <person name="Kohn L."/>
            <person name="Lapalu N."/>
            <person name="Plummer K.M."/>
            <person name="Pradier J.M."/>
            <person name="Quevillon E."/>
            <person name="Sharon A."/>
            <person name="Simon A."/>
            <person name="ten Have A."/>
            <person name="Tudzynski B."/>
            <person name="Tudzynski P."/>
            <person name="Wincker P."/>
            <person name="Andrew M."/>
            <person name="Anthouard V."/>
            <person name="Beever R.E."/>
            <person name="Beffa R."/>
            <person name="Benoit I."/>
            <person name="Bouzid O."/>
            <person name="Brault B."/>
            <person name="Chen Z."/>
            <person name="Choquer M."/>
            <person name="Collemare J."/>
            <person name="Cotton P."/>
            <person name="Danchin E.G."/>
            <person name="Da Silva C."/>
            <person name="Gautier A."/>
            <person name="Giraud C."/>
            <person name="Giraud T."/>
            <person name="Gonzalez C."/>
            <person name="Grossetete S."/>
            <person name="Guldener U."/>
            <person name="Henrissat B."/>
            <person name="Howlett B.J."/>
            <person name="Kodira C."/>
            <person name="Kretschmer M."/>
            <person name="Lappartient A."/>
            <person name="Leroch M."/>
            <person name="Levis C."/>
            <person name="Mauceli E."/>
            <person name="Neuveglise C."/>
            <person name="Oeser B."/>
            <person name="Pearson M."/>
            <person name="Poulain J."/>
            <person name="Poussereau N."/>
            <person name="Quesneville H."/>
            <person name="Rascle C."/>
            <person name="Schumacher J."/>
            <person name="Segurens B."/>
            <person name="Sexton A."/>
            <person name="Silva E."/>
            <person name="Sirven C."/>
            <person name="Soanes D.M."/>
            <person name="Talbot N.J."/>
            <person name="Templeton M."/>
            <person name="Yandava C."/>
            <person name="Yarden O."/>
            <person name="Zeng Q."/>
            <person name="Rollins J.A."/>
            <person name="Lebrun M.H."/>
            <person name="Dickman M."/>
        </authorList>
    </citation>
    <scope>NUCLEOTIDE SEQUENCE [LARGE SCALE GENOMIC DNA]</scope>
    <source>
        <strain evidence="2">ATCC 18683 / 1980 / Ss-1</strain>
    </source>
</reference>
<dbReference type="HOGENOM" id="CLU_2224782_0_0_1"/>
<dbReference type="RefSeq" id="XP_001598537.1">
    <property type="nucleotide sequence ID" value="XM_001598487.1"/>
</dbReference>
<dbReference type="KEGG" id="ssl:SS1G_00626"/>